<gene>
    <name evidence="2" type="ORF">PanWU01x14_176460</name>
</gene>
<dbReference type="Proteomes" id="UP000237105">
    <property type="component" value="Unassembled WGS sequence"/>
</dbReference>
<accession>A0A2P5C7K1</accession>
<sequence length="55" mass="6305">MSQTQFPRFQSEAGLRPIPKKDSDRRSRPRTSPRHGTPLFSLSPLPFWSSYASLT</sequence>
<protein>
    <submittedName>
        <fullName evidence="2">Uncharacterized protein</fullName>
    </submittedName>
</protein>
<name>A0A2P5C7K1_PARAD</name>
<keyword evidence="3" id="KW-1185">Reference proteome</keyword>
<dbReference type="EMBL" id="JXTB01000163">
    <property type="protein sequence ID" value="PON57056.1"/>
    <property type="molecule type" value="Genomic_DNA"/>
</dbReference>
<evidence type="ECO:0000313" key="3">
    <source>
        <dbReference type="Proteomes" id="UP000237105"/>
    </source>
</evidence>
<dbReference type="AlphaFoldDB" id="A0A2P5C7K1"/>
<feature type="non-terminal residue" evidence="2">
    <location>
        <position position="55"/>
    </location>
</feature>
<comment type="caution">
    <text evidence="2">The sequence shown here is derived from an EMBL/GenBank/DDBJ whole genome shotgun (WGS) entry which is preliminary data.</text>
</comment>
<evidence type="ECO:0000256" key="1">
    <source>
        <dbReference type="SAM" id="MobiDB-lite"/>
    </source>
</evidence>
<feature type="region of interest" description="Disordered" evidence="1">
    <location>
        <begin position="1"/>
        <end position="42"/>
    </location>
</feature>
<evidence type="ECO:0000313" key="2">
    <source>
        <dbReference type="EMBL" id="PON57056.1"/>
    </source>
</evidence>
<organism evidence="2 3">
    <name type="scientific">Parasponia andersonii</name>
    <name type="common">Sponia andersonii</name>
    <dbReference type="NCBI Taxonomy" id="3476"/>
    <lineage>
        <taxon>Eukaryota</taxon>
        <taxon>Viridiplantae</taxon>
        <taxon>Streptophyta</taxon>
        <taxon>Embryophyta</taxon>
        <taxon>Tracheophyta</taxon>
        <taxon>Spermatophyta</taxon>
        <taxon>Magnoliopsida</taxon>
        <taxon>eudicotyledons</taxon>
        <taxon>Gunneridae</taxon>
        <taxon>Pentapetalae</taxon>
        <taxon>rosids</taxon>
        <taxon>fabids</taxon>
        <taxon>Rosales</taxon>
        <taxon>Cannabaceae</taxon>
        <taxon>Parasponia</taxon>
    </lineage>
</organism>
<proteinExistence type="predicted"/>
<reference evidence="3" key="1">
    <citation type="submission" date="2016-06" db="EMBL/GenBank/DDBJ databases">
        <title>Parallel loss of symbiosis genes in relatives of nitrogen-fixing non-legume Parasponia.</title>
        <authorList>
            <person name="Van Velzen R."/>
            <person name="Holmer R."/>
            <person name="Bu F."/>
            <person name="Rutten L."/>
            <person name="Van Zeijl A."/>
            <person name="Liu W."/>
            <person name="Santuari L."/>
            <person name="Cao Q."/>
            <person name="Sharma T."/>
            <person name="Shen D."/>
            <person name="Roswanjaya Y."/>
            <person name="Wardhani T."/>
            <person name="Kalhor M.S."/>
            <person name="Jansen J."/>
            <person name="Van den Hoogen J."/>
            <person name="Gungor B."/>
            <person name="Hartog M."/>
            <person name="Hontelez J."/>
            <person name="Verver J."/>
            <person name="Yang W.-C."/>
            <person name="Schijlen E."/>
            <person name="Repin R."/>
            <person name="Schilthuizen M."/>
            <person name="Schranz E."/>
            <person name="Heidstra R."/>
            <person name="Miyata K."/>
            <person name="Fedorova E."/>
            <person name="Kohlen W."/>
            <person name="Bisseling T."/>
            <person name="Smit S."/>
            <person name="Geurts R."/>
        </authorList>
    </citation>
    <scope>NUCLEOTIDE SEQUENCE [LARGE SCALE GENOMIC DNA]</scope>
    <source>
        <strain evidence="3">cv. WU1-14</strain>
    </source>
</reference>